<evidence type="ECO:0000259" key="1">
    <source>
        <dbReference type="Pfam" id="PF07883"/>
    </source>
</evidence>
<reference evidence="2 3" key="1">
    <citation type="submission" date="2019-03" db="EMBL/GenBank/DDBJ databases">
        <title>Genomic Encyclopedia of Type Strains, Phase IV (KMG-IV): sequencing the most valuable type-strain genomes for metagenomic binning, comparative biology and taxonomic classification.</title>
        <authorList>
            <person name="Goeker M."/>
        </authorList>
    </citation>
    <scope>NUCLEOTIDE SEQUENCE [LARGE SCALE GENOMIC DNA]</scope>
    <source>
        <strain evidence="2 3">DSM 45361</strain>
    </source>
</reference>
<feature type="domain" description="Cupin type-2" evidence="1">
    <location>
        <begin position="37"/>
        <end position="104"/>
    </location>
</feature>
<dbReference type="SUPFAM" id="SSF51182">
    <property type="entry name" value="RmlC-like cupins"/>
    <property type="match status" value="1"/>
</dbReference>
<dbReference type="InterPro" id="IPR014710">
    <property type="entry name" value="RmlC-like_jellyroll"/>
</dbReference>
<proteinExistence type="predicted"/>
<dbReference type="Proteomes" id="UP000295444">
    <property type="component" value="Unassembled WGS sequence"/>
</dbReference>
<dbReference type="EMBL" id="SNXZ01000006">
    <property type="protein sequence ID" value="TDP94069.1"/>
    <property type="molecule type" value="Genomic_DNA"/>
</dbReference>
<gene>
    <name evidence="2" type="ORF">EV186_106463</name>
</gene>
<dbReference type="InterPro" id="IPR011051">
    <property type="entry name" value="RmlC_Cupin_sf"/>
</dbReference>
<accession>A0A4R6S327</accession>
<keyword evidence="3" id="KW-1185">Reference proteome</keyword>
<comment type="caution">
    <text evidence="2">The sequence shown here is derived from an EMBL/GenBank/DDBJ whole genome shotgun (WGS) entry which is preliminary data.</text>
</comment>
<evidence type="ECO:0000313" key="2">
    <source>
        <dbReference type="EMBL" id="TDP94069.1"/>
    </source>
</evidence>
<name>A0A4R6S327_LABRH</name>
<protein>
    <submittedName>
        <fullName evidence="2">Cupin domain</fullName>
    </submittedName>
</protein>
<organism evidence="2 3">
    <name type="scientific">Labedaea rhizosphaerae</name>
    <dbReference type="NCBI Taxonomy" id="598644"/>
    <lineage>
        <taxon>Bacteria</taxon>
        <taxon>Bacillati</taxon>
        <taxon>Actinomycetota</taxon>
        <taxon>Actinomycetes</taxon>
        <taxon>Pseudonocardiales</taxon>
        <taxon>Pseudonocardiaceae</taxon>
        <taxon>Labedaea</taxon>
    </lineage>
</organism>
<sequence length="124" mass="13435">MRHFVSESAESYVVGEVDVARWEQFGLGDVMPFNAMWYTVPPGVSSPRDCHPELELSVVISGTAAVETGGTITEVAKGSCFLLDSEEAHVIHNRSTDEPVMVFTTYWMPLGSTPDAVVAGEGTR</sequence>
<dbReference type="Gene3D" id="2.60.120.10">
    <property type="entry name" value="Jelly Rolls"/>
    <property type="match status" value="1"/>
</dbReference>
<evidence type="ECO:0000313" key="3">
    <source>
        <dbReference type="Proteomes" id="UP000295444"/>
    </source>
</evidence>
<dbReference type="InterPro" id="IPR013096">
    <property type="entry name" value="Cupin_2"/>
</dbReference>
<dbReference type="AlphaFoldDB" id="A0A4R6S327"/>
<dbReference type="Pfam" id="PF07883">
    <property type="entry name" value="Cupin_2"/>
    <property type="match status" value="1"/>
</dbReference>